<dbReference type="OrthoDB" id="56523at2157"/>
<accession>L0HEE9</accession>
<dbReference type="GeneID" id="25397799"/>
<proteinExistence type="predicted"/>
<dbReference type="RefSeq" id="WP_015285358.1">
    <property type="nucleotide sequence ID" value="NC_019943.1"/>
</dbReference>
<gene>
    <name evidence="1" type="ordered locus">Metfor_1355</name>
</gene>
<dbReference type="HOGENOM" id="CLU_080075_0_1_2"/>
<dbReference type="EMBL" id="CP003167">
    <property type="protein sequence ID" value="AGB02395.1"/>
    <property type="molecule type" value="Genomic_DNA"/>
</dbReference>
<dbReference type="eggNOG" id="arCOG02258">
    <property type="taxonomic scope" value="Archaea"/>
</dbReference>
<keyword evidence="2" id="KW-1185">Reference proteome</keyword>
<reference evidence="2" key="1">
    <citation type="submission" date="2011-12" db="EMBL/GenBank/DDBJ databases">
        <title>Complete sequence of Methanoregula formicicum SMSP.</title>
        <authorList>
            <person name="Lucas S."/>
            <person name="Han J."/>
            <person name="Lapidus A."/>
            <person name="Cheng J.-F."/>
            <person name="Goodwin L."/>
            <person name="Pitluck S."/>
            <person name="Peters L."/>
            <person name="Ovchinnikova G."/>
            <person name="Teshima H."/>
            <person name="Detter J.C."/>
            <person name="Han C."/>
            <person name="Tapia R."/>
            <person name="Land M."/>
            <person name="Hauser L."/>
            <person name="Kyrpides N."/>
            <person name="Ivanova N."/>
            <person name="Pagani I."/>
            <person name="Imachi H."/>
            <person name="Tamaki H."/>
            <person name="Sekiguchi Y."/>
            <person name="Kamagata Y."/>
            <person name="Cadillo-Quiroz H."/>
            <person name="Zinder S."/>
            <person name="Liu W.-T."/>
            <person name="Woyke T."/>
        </authorList>
    </citation>
    <scope>NUCLEOTIDE SEQUENCE [LARGE SCALE GENOMIC DNA]</scope>
    <source>
        <strain evidence="2">DSM 22288 / NBRC 105244 / SMSP</strain>
    </source>
</reference>
<organism evidence="1 2">
    <name type="scientific">Methanoregula formicica (strain DSM 22288 / NBRC 105244 / SMSP)</name>
    <dbReference type="NCBI Taxonomy" id="593750"/>
    <lineage>
        <taxon>Archaea</taxon>
        <taxon>Methanobacteriati</taxon>
        <taxon>Methanobacteriota</taxon>
        <taxon>Stenosarchaea group</taxon>
        <taxon>Methanomicrobia</taxon>
        <taxon>Methanomicrobiales</taxon>
        <taxon>Methanoregulaceae</taxon>
        <taxon>Methanoregula</taxon>
    </lineage>
</organism>
<dbReference type="InParanoid" id="L0HEE9"/>
<evidence type="ECO:0000313" key="1">
    <source>
        <dbReference type="EMBL" id="AGB02395.1"/>
    </source>
</evidence>
<dbReference type="STRING" id="593750.Metfor_1355"/>
<sequence length="256" mass="27342">MEGAARVFAGEFSRSTLVEPPGDSGAPGGVVTPTGACCRQVFFAGVLTEADESGDMARCRVADPTGAFDLISWRKGALKDAITAIPIPSFVTVTGLAQMNQTRRPGSPTIRPDQILPIDRATRDQIYLSTAEYTLHRIGQMHRAITGGCSDETLRRAMQHYATTSKDLHELVQMVERVVEGIRPPEAAPATVAADVMADVRELVGNAPGPQGIAVEEVIAVLAGKGISKEAVLASLESLIVDDECYQPRKGYVRLL</sequence>
<reference evidence="1 2" key="2">
    <citation type="journal article" date="2014" name="Genome Announc.">
        <title>Complete Genome Sequence of Methanoregula formicica SMSPT, a Mesophilic Hydrogenotrophic Methanogen Isolated from a Methanogenic Upflow Anaerobic Sludge Blanket Reactor.</title>
        <authorList>
            <person name="Yamamoto K."/>
            <person name="Tamaki H."/>
            <person name="Cadillo-Quiroz H."/>
            <person name="Imachi H."/>
            <person name="Kyrpides N."/>
            <person name="Woyke T."/>
            <person name="Goodwin L."/>
            <person name="Zinder S.H."/>
            <person name="Kamagata Y."/>
            <person name="Liu W.T."/>
        </authorList>
    </citation>
    <scope>NUCLEOTIDE SEQUENCE [LARGE SCALE GENOMIC DNA]</scope>
    <source>
        <strain evidence="2">DSM 22288 / NBRC 105244 / SMSP</strain>
    </source>
</reference>
<dbReference type="AlphaFoldDB" id="L0HEE9"/>
<evidence type="ECO:0000313" key="2">
    <source>
        <dbReference type="Proteomes" id="UP000010824"/>
    </source>
</evidence>
<dbReference type="KEGG" id="mfo:Metfor_1355"/>
<dbReference type="Proteomes" id="UP000010824">
    <property type="component" value="Chromosome"/>
</dbReference>
<protein>
    <submittedName>
        <fullName evidence="1">Uncharacterized protein</fullName>
    </submittedName>
</protein>
<name>L0HEE9_METFS</name>